<feature type="compositionally biased region" description="Polar residues" evidence="1">
    <location>
        <begin position="179"/>
        <end position="197"/>
    </location>
</feature>
<dbReference type="InterPro" id="IPR025736">
    <property type="entry name" value="PucR_C-HTH_dom"/>
</dbReference>
<name>A0A327Z8W6_9ACTN</name>
<reference evidence="3 4" key="1">
    <citation type="submission" date="2018-06" db="EMBL/GenBank/DDBJ databases">
        <title>Genomic Encyclopedia of Type Strains, Phase III (KMG-III): the genomes of soil and plant-associated and newly described type strains.</title>
        <authorList>
            <person name="Whitman W."/>
        </authorList>
    </citation>
    <scope>NUCLEOTIDE SEQUENCE [LARGE SCALE GENOMIC DNA]</scope>
    <source>
        <strain evidence="3 4">CGMCC 4.7090</strain>
    </source>
</reference>
<proteinExistence type="predicted"/>
<evidence type="ECO:0000256" key="1">
    <source>
        <dbReference type="SAM" id="MobiDB-lite"/>
    </source>
</evidence>
<gene>
    <name evidence="3" type="ORF">B0I29_12250</name>
</gene>
<keyword evidence="4" id="KW-1185">Reference proteome</keyword>
<dbReference type="RefSeq" id="WP_111653775.1">
    <property type="nucleotide sequence ID" value="NZ_JACHWI010000008.1"/>
</dbReference>
<comment type="caution">
    <text evidence="3">The sequence shown here is derived from an EMBL/GenBank/DDBJ whole genome shotgun (WGS) entry which is preliminary data.</text>
</comment>
<evidence type="ECO:0000313" key="3">
    <source>
        <dbReference type="EMBL" id="RAK27667.1"/>
    </source>
</evidence>
<dbReference type="PANTHER" id="PTHR33744">
    <property type="entry name" value="CARBOHYDRATE DIACID REGULATOR"/>
    <property type="match status" value="1"/>
</dbReference>
<sequence length="341" mass="35543">MKDLAVRLAALDADASAAVQVIAYFDGLAEAGAGLQSIVRGAAVLAGCPARLDDPTRRVHIRVLPDGTSATDPDQVENHWPHATAGSATLRLERNGPPGPVDPMVLERAATAARTVLDRTRGRAPAADEIALIELLTDAAAPPDARQRAARHLGLPPDAPAFAVVLHTGSVRVHAATENANSSGHQPSNGMANTASTGHPHRAGIGPAVPILELPASHRAARTALRFTAAGTDDDPGEPVIHYADLGALAALATIPDPGAVPDVITLDHAATTAAWLLPTLHAVSTTISLRAAAAKLRLHHSTLQDRVIHAENLLGWSVRNPHGLLRTQLALTLRSLRRNP</sequence>
<dbReference type="Gene3D" id="1.10.10.2840">
    <property type="entry name" value="PucR C-terminal helix-turn-helix domain"/>
    <property type="match status" value="1"/>
</dbReference>
<evidence type="ECO:0000259" key="2">
    <source>
        <dbReference type="Pfam" id="PF13556"/>
    </source>
</evidence>
<dbReference type="PANTHER" id="PTHR33744:SF1">
    <property type="entry name" value="DNA-BINDING TRANSCRIPTIONAL ACTIVATOR ADER"/>
    <property type="match status" value="1"/>
</dbReference>
<dbReference type="InterPro" id="IPR051448">
    <property type="entry name" value="CdaR-like_regulators"/>
</dbReference>
<dbReference type="Pfam" id="PF13556">
    <property type="entry name" value="HTH_30"/>
    <property type="match status" value="1"/>
</dbReference>
<dbReference type="AlphaFoldDB" id="A0A327Z8W6"/>
<dbReference type="OrthoDB" id="5051269at2"/>
<protein>
    <submittedName>
        <fullName evidence="3">PucR-like helix-turn-helix protein</fullName>
    </submittedName>
</protein>
<feature type="region of interest" description="Disordered" evidence="1">
    <location>
        <begin position="179"/>
        <end position="198"/>
    </location>
</feature>
<dbReference type="InterPro" id="IPR042070">
    <property type="entry name" value="PucR_C-HTH_sf"/>
</dbReference>
<accession>A0A327Z8W6</accession>
<dbReference type="Proteomes" id="UP000249341">
    <property type="component" value="Unassembled WGS sequence"/>
</dbReference>
<feature type="domain" description="PucR C-terminal helix-turn-helix" evidence="2">
    <location>
        <begin position="277"/>
        <end position="333"/>
    </location>
</feature>
<organism evidence="3 4">
    <name type="scientific">Actinoplanes lutulentus</name>
    <dbReference type="NCBI Taxonomy" id="1287878"/>
    <lineage>
        <taxon>Bacteria</taxon>
        <taxon>Bacillati</taxon>
        <taxon>Actinomycetota</taxon>
        <taxon>Actinomycetes</taxon>
        <taxon>Micromonosporales</taxon>
        <taxon>Micromonosporaceae</taxon>
        <taxon>Actinoplanes</taxon>
    </lineage>
</organism>
<evidence type="ECO:0000313" key="4">
    <source>
        <dbReference type="Proteomes" id="UP000249341"/>
    </source>
</evidence>
<dbReference type="EMBL" id="QLMJ01000022">
    <property type="protein sequence ID" value="RAK27667.1"/>
    <property type="molecule type" value="Genomic_DNA"/>
</dbReference>